<feature type="compositionally biased region" description="Basic and acidic residues" evidence="1">
    <location>
        <begin position="542"/>
        <end position="558"/>
    </location>
</feature>
<feature type="compositionally biased region" description="Basic residues" evidence="1">
    <location>
        <begin position="614"/>
        <end position="632"/>
    </location>
</feature>
<dbReference type="EC" id="1.1.1.35" evidence="2"/>
<feature type="non-terminal residue" evidence="2">
    <location>
        <position position="1"/>
    </location>
</feature>
<feature type="compositionally biased region" description="Low complexity" evidence="1">
    <location>
        <begin position="443"/>
        <end position="464"/>
    </location>
</feature>
<dbReference type="EC" id="4.2.1.17" evidence="2"/>
<feature type="compositionally biased region" description="Low complexity" evidence="1">
    <location>
        <begin position="226"/>
        <end position="239"/>
    </location>
</feature>
<feature type="compositionally biased region" description="Basic residues" evidence="1">
    <location>
        <begin position="332"/>
        <end position="345"/>
    </location>
</feature>
<feature type="compositionally biased region" description="Low complexity" evidence="1">
    <location>
        <begin position="154"/>
        <end position="187"/>
    </location>
</feature>
<evidence type="ECO:0000256" key="1">
    <source>
        <dbReference type="SAM" id="MobiDB-lite"/>
    </source>
</evidence>
<feature type="compositionally biased region" description="Basic and acidic residues" evidence="1">
    <location>
        <begin position="53"/>
        <end position="64"/>
    </location>
</feature>
<feature type="compositionally biased region" description="Basic residues" evidence="1">
    <location>
        <begin position="389"/>
        <end position="404"/>
    </location>
</feature>
<feature type="compositionally biased region" description="Basic and acidic residues" evidence="1">
    <location>
        <begin position="346"/>
        <end position="358"/>
    </location>
</feature>
<feature type="compositionally biased region" description="Low complexity" evidence="1">
    <location>
        <begin position="135"/>
        <end position="146"/>
    </location>
</feature>
<feature type="compositionally biased region" description="Basic residues" evidence="1">
    <location>
        <begin position="1"/>
        <end position="20"/>
    </location>
</feature>
<evidence type="ECO:0000313" key="2">
    <source>
        <dbReference type="EMBL" id="CAA9255195.1"/>
    </source>
</evidence>
<feature type="compositionally biased region" description="Basic residues" evidence="1">
    <location>
        <begin position="503"/>
        <end position="512"/>
    </location>
</feature>
<protein>
    <submittedName>
        <fullName evidence="2">Enoyl-CoA hydratase [isoleucine degradation] / 3-hydroxyacyl-CoA dehydrogenase / 3-hydroxybutyryl-CoA epimerase</fullName>
        <ecNumber evidence="2">1.1.1.35</ecNumber>
        <ecNumber evidence="2">4.2.1.17</ecNumber>
        <ecNumber evidence="2">5.1.2.3</ecNumber>
    </submittedName>
</protein>
<proteinExistence type="predicted"/>
<dbReference type="GO" id="GO:0004300">
    <property type="term" value="F:enoyl-CoA hydratase activity"/>
    <property type="evidence" value="ECO:0007669"/>
    <property type="project" value="UniProtKB-EC"/>
</dbReference>
<dbReference type="EMBL" id="CADCTI010000190">
    <property type="protein sequence ID" value="CAA9255195.1"/>
    <property type="molecule type" value="Genomic_DNA"/>
</dbReference>
<feature type="compositionally biased region" description="Basic and acidic residues" evidence="1">
    <location>
        <begin position="485"/>
        <end position="496"/>
    </location>
</feature>
<organism evidence="2">
    <name type="scientific">uncultured Blastococcus sp</name>
    <dbReference type="NCBI Taxonomy" id="217144"/>
    <lineage>
        <taxon>Bacteria</taxon>
        <taxon>Bacillati</taxon>
        <taxon>Actinomycetota</taxon>
        <taxon>Actinomycetes</taxon>
        <taxon>Geodermatophilales</taxon>
        <taxon>Geodermatophilaceae</taxon>
        <taxon>Blastococcus</taxon>
        <taxon>environmental samples</taxon>
    </lineage>
</organism>
<feature type="compositionally biased region" description="Basic and acidic residues" evidence="1">
    <location>
        <begin position="72"/>
        <end position="81"/>
    </location>
</feature>
<feature type="compositionally biased region" description="Basic and acidic residues" evidence="1">
    <location>
        <begin position="311"/>
        <end position="331"/>
    </location>
</feature>
<keyword evidence="2" id="KW-0560">Oxidoreductase</keyword>
<feature type="non-terminal residue" evidence="2">
    <location>
        <position position="632"/>
    </location>
</feature>
<feature type="compositionally biased region" description="Basic residues" evidence="1">
    <location>
        <begin position="581"/>
        <end position="592"/>
    </location>
</feature>
<reference evidence="2" key="1">
    <citation type="submission" date="2020-02" db="EMBL/GenBank/DDBJ databases">
        <authorList>
            <person name="Meier V. D."/>
        </authorList>
    </citation>
    <scope>NUCLEOTIDE SEQUENCE</scope>
    <source>
        <strain evidence="2">AVDCRST_MAG57</strain>
    </source>
</reference>
<accession>A0A6J4IKN9</accession>
<sequence length="632" mass="68557">EQHHPLGAGRRRRRRPHPRRPLVVGEHHERRVRAVDGRDRRPAGAGEGVGPRRRPDECEEDLLRRWQPRQPDPGDPREPGRRTGPGHSGQGAAAPPGDARDPDRLRHQRRGPRRRSGDRPGHAPPRRPRRPEGQARLSRGHLGAAARGRRHRPLGAAARPDDGAAGAAAAGAAAASGEGAEARFGARAGRRPRRAARQGPRLGAGERDRAAALRPQGLQGARRHPVVAVPGVEPAGLPGQPDQAAQGRALPGAVLDPVGGGGEPAGRRGHGVRRGGPLLRRPRGRPDVDQHDPGAVVRPERRQRRRVPARGGRDVHRDEGRRARRRDDGRGHRARLRQGRRRRGAQGREPRGRREGQGARRRAGRQAGLPWPHDPGVGRRVPGADHPDRRRRRPRRVRRRRRGGLRGPGAQAPRARRGGGERPAGRPAGVEHEHAADRRPGRGRPAAGRRGGHALLLAGGQDAAGRADRGGADVGRRPRPRLRHRAADREDTDRRPGQPRVLHQPRLRHAGARGRGAAGRGSGPDEHRAGGAAGRVPGRSADPPRRGHPDPAAEDPRRGGQGRRDRRPSRRRGAARAGRAGPHRQVLRHRVLRLGAGEADLAGARRAVPEPRGRPVRRRPGAPAVRHGRGDR</sequence>
<keyword evidence="2" id="KW-0413">Isomerase</keyword>
<feature type="compositionally biased region" description="Basic and acidic residues" evidence="1">
    <location>
        <begin position="25"/>
        <end position="42"/>
    </location>
</feature>
<feature type="compositionally biased region" description="Gly residues" evidence="1">
    <location>
        <begin position="513"/>
        <end position="522"/>
    </location>
</feature>
<dbReference type="EC" id="5.1.2.3" evidence="2"/>
<dbReference type="GO" id="GO:0003857">
    <property type="term" value="F:(3S)-3-hydroxyacyl-CoA dehydrogenase (NAD+) activity"/>
    <property type="evidence" value="ECO:0007669"/>
    <property type="project" value="UniProtKB-EC"/>
</dbReference>
<feature type="compositionally biased region" description="Basic and acidic residues" evidence="1">
    <location>
        <begin position="465"/>
        <end position="476"/>
    </location>
</feature>
<keyword evidence="2" id="KW-0456">Lyase</keyword>
<gene>
    <name evidence="2" type="ORF">AVDCRST_MAG57-2283</name>
</gene>
<dbReference type="AlphaFoldDB" id="A0A6J4IKN9"/>
<dbReference type="GO" id="GO:0008692">
    <property type="term" value="F:3-hydroxybutyryl-CoA epimerase activity"/>
    <property type="evidence" value="ECO:0007669"/>
    <property type="project" value="UniProtKB-EC"/>
</dbReference>
<name>A0A6J4IKN9_9ACTN</name>
<feature type="region of interest" description="Disordered" evidence="1">
    <location>
        <begin position="1"/>
        <end position="632"/>
    </location>
</feature>
<feature type="compositionally biased region" description="Basic residues" evidence="1">
    <location>
        <begin position="560"/>
        <end position="574"/>
    </location>
</feature>
<feature type="compositionally biased region" description="Basic and acidic residues" evidence="1">
    <location>
        <begin position="418"/>
        <end position="440"/>
    </location>
</feature>